<gene>
    <name evidence="3" type="ORF">OHB35_13175</name>
</gene>
<protein>
    <submittedName>
        <fullName evidence="3">Toll/interleukin-1 receptor domain-containing protein</fullName>
    </submittedName>
</protein>
<dbReference type="PROSITE" id="PS50104">
    <property type="entry name" value="TIR"/>
    <property type="match status" value="1"/>
</dbReference>
<reference evidence="3 4" key="1">
    <citation type="submission" date="2022-10" db="EMBL/GenBank/DDBJ databases">
        <title>The complete genomes of actinobacterial strains from the NBC collection.</title>
        <authorList>
            <person name="Joergensen T.S."/>
            <person name="Alvarez Arevalo M."/>
            <person name="Sterndorff E.B."/>
            <person name="Faurdal D."/>
            <person name="Vuksanovic O."/>
            <person name="Mourched A.-S."/>
            <person name="Charusanti P."/>
            <person name="Shaw S."/>
            <person name="Blin K."/>
            <person name="Weber T."/>
        </authorList>
    </citation>
    <scope>NUCLEOTIDE SEQUENCE [LARGE SCALE GENOMIC DNA]</scope>
    <source>
        <strain evidence="3 4">NBC 01752</strain>
    </source>
</reference>
<dbReference type="Gene3D" id="3.40.50.10140">
    <property type="entry name" value="Toll/interleukin-1 receptor homology (TIR) domain"/>
    <property type="match status" value="1"/>
</dbReference>
<accession>A0ABZ1HAA4</accession>
<dbReference type="RefSeq" id="WP_266753920.1">
    <property type="nucleotide sequence ID" value="NZ_CP109135.1"/>
</dbReference>
<name>A0ABZ1HAA4_STRPH</name>
<feature type="compositionally biased region" description="Polar residues" evidence="1">
    <location>
        <begin position="187"/>
        <end position="196"/>
    </location>
</feature>
<evidence type="ECO:0000313" key="3">
    <source>
        <dbReference type="EMBL" id="WSD14119.1"/>
    </source>
</evidence>
<dbReference type="Pfam" id="PF13676">
    <property type="entry name" value="TIR_2"/>
    <property type="match status" value="1"/>
</dbReference>
<keyword evidence="3" id="KW-0675">Receptor</keyword>
<evidence type="ECO:0000259" key="2">
    <source>
        <dbReference type="PROSITE" id="PS50104"/>
    </source>
</evidence>
<dbReference type="EMBL" id="CP109135">
    <property type="protein sequence ID" value="WSD14119.1"/>
    <property type="molecule type" value="Genomic_DNA"/>
</dbReference>
<dbReference type="InterPro" id="IPR000157">
    <property type="entry name" value="TIR_dom"/>
</dbReference>
<dbReference type="SUPFAM" id="SSF52200">
    <property type="entry name" value="Toll/Interleukin receptor TIR domain"/>
    <property type="match status" value="1"/>
</dbReference>
<proteinExistence type="predicted"/>
<organism evidence="3 4">
    <name type="scientific">Streptomyces phaeochromogenes</name>
    <dbReference type="NCBI Taxonomy" id="1923"/>
    <lineage>
        <taxon>Bacteria</taxon>
        <taxon>Bacillati</taxon>
        <taxon>Actinomycetota</taxon>
        <taxon>Actinomycetes</taxon>
        <taxon>Kitasatosporales</taxon>
        <taxon>Streptomycetaceae</taxon>
        <taxon>Streptomyces</taxon>
        <taxon>Streptomyces phaeochromogenes group</taxon>
    </lineage>
</organism>
<evidence type="ECO:0000313" key="4">
    <source>
        <dbReference type="Proteomes" id="UP001340816"/>
    </source>
</evidence>
<sequence>MTTAEAATSAAEQWDVFISYAREDYIQAKDLLDALSECVTTAGGAPRIYLDVSRTGTPGGADWQSFLEEALPRSRYIVALYSQTYFDKPVCQWELHEAYKLNTPEGGRLIPVLIDPGAAKKVPYVVNRINWIPTSRPHWIDEVRGALQLRVAETRPSLRFDTPVTGAVAGHTLPPLTVTGSAPDGTPLSSPGSTVTLAAEPPSAGLTGTLGAPVTRGSAVFGDLAFRTATAEVRLVATAPGCEPAMTPLFPVRAPDEQPSWDKGDRPVLPAPGHPVFFPDGRALAVRDGRTLTVLTAAYEAAGTAELRERPRLWARGQHCLAVADWSGRVVLAAPDGRVRTVDLPAPRGERFNVPGALSFDGDKLYLGMWGGAVWSLSLDAEEPERVLEHRAGVQVLAADGQGLLVGGLDGRLTEYTGGRAGAEHTLEPLLLAVARVRGFALVVGEHRIHRLDSAGGRLLQVTQPVTAITGTLPGDELTAIVDAEGQGVSFDAELAVRVGFHTVPGARPVGSGRGGRLLVLEYPDGSHALVRDGRTTYVSGHPMTVSPDGSRAAVSDGQRLLILPTEELGGGGRAAPEVDGSTDPGEGRHS</sequence>
<dbReference type="Proteomes" id="UP001340816">
    <property type="component" value="Chromosome"/>
</dbReference>
<feature type="region of interest" description="Disordered" evidence="1">
    <location>
        <begin position="171"/>
        <end position="210"/>
    </location>
</feature>
<dbReference type="SUPFAM" id="SSF63829">
    <property type="entry name" value="Calcium-dependent phosphotriesterase"/>
    <property type="match status" value="1"/>
</dbReference>
<keyword evidence="4" id="KW-1185">Reference proteome</keyword>
<feature type="domain" description="TIR" evidence="2">
    <location>
        <begin position="12"/>
        <end position="147"/>
    </location>
</feature>
<feature type="region of interest" description="Disordered" evidence="1">
    <location>
        <begin position="566"/>
        <end position="591"/>
    </location>
</feature>
<dbReference type="InterPro" id="IPR035897">
    <property type="entry name" value="Toll_tir_struct_dom_sf"/>
</dbReference>
<evidence type="ECO:0000256" key="1">
    <source>
        <dbReference type="SAM" id="MobiDB-lite"/>
    </source>
</evidence>